<evidence type="ECO:0000313" key="19">
    <source>
        <dbReference type="EMBL" id="OAA47985.1"/>
    </source>
</evidence>
<comment type="caution">
    <text evidence="19">The sequence shown here is derived from an EMBL/GenBank/DDBJ whole genome shotgun (WGS) entry which is preliminary data.</text>
</comment>
<keyword evidence="9 18" id="KW-1133">Transmembrane helix</keyword>
<evidence type="ECO:0000256" key="11">
    <source>
        <dbReference type="ARBA" id="ARBA00023011"/>
    </source>
</evidence>
<comment type="similarity">
    <text evidence="2 18">Belongs to the ERG4/ERG24 family.</text>
</comment>
<keyword evidence="10 18" id="KW-0560">Oxidoreductase</keyword>
<dbReference type="EMBL" id="AZHB01000051">
    <property type="protein sequence ID" value="OAA47985.1"/>
    <property type="molecule type" value="Genomic_DNA"/>
</dbReference>
<evidence type="ECO:0000256" key="17">
    <source>
        <dbReference type="ARBA" id="ARBA00042688"/>
    </source>
</evidence>
<keyword evidence="4" id="KW-0153">Cholesterol metabolism</keyword>
<evidence type="ECO:0000256" key="10">
    <source>
        <dbReference type="ARBA" id="ARBA00023002"/>
    </source>
</evidence>
<organism evidence="19 20">
    <name type="scientific">Cordyceps fumosorosea (strain ARSEF 2679)</name>
    <name type="common">Isaria fumosorosea</name>
    <dbReference type="NCBI Taxonomy" id="1081104"/>
    <lineage>
        <taxon>Eukaryota</taxon>
        <taxon>Fungi</taxon>
        <taxon>Dikarya</taxon>
        <taxon>Ascomycota</taxon>
        <taxon>Pezizomycotina</taxon>
        <taxon>Sordariomycetes</taxon>
        <taxon>Hypocreomycetidae</taxon>
        <taxon>Hypocreales</taxon>
        <taxon>Cordycipitaceae</taxon>
        <taxon>Cordyceps</taxon>
    </lineage>
</organism>
<keyword evidence="3 18" id="KW-0444">Lipid biosynthesis</keyword>
<feature type="transmembrane region" description="Helical" evidence="18">
    <location>
        <begin position="234"/>
        <end position="254"/>
    </location>
</feature>
<feature type="transmembrane region" description="Helical" evidence="18">
    <location>
        <begin position="266"/>
        <end position="284"/>
    </location>
</feature>
<evidence type="ECO:0000256" key="9">
    <source>
        <dbReference type="ARBA" id="ARBA00022989"/>
    </source>
</evidence>
<keyword evidence="20" id="KW-1185">Reference proteome</keyword>
<dbReference type="GeneID" id="30025809"/>
<gene>
    <name evidence="19" type="ORF">ISF_09517</name>
</gene>
<evidence type="ECO:0000256" key="15">
    <source>
        <dbReference type="ARBA" id="ARBA00023221"/>
    </source>
</evidence>
<keyword evidence="13 18" id="KW-0472">Membrane</keyword>
<evidence type="ECO:0000256" key="16">
    <source>
        <dbReference type="ARBA" id="ARBA00038851"/>
    </source>
</evidence>
<evidence type="ECO:0000256" key="2">
    <source>
        <dbReference type="ARBA" id="ARBA00005402"/>
    </source>
</evidence>
<feature type="transmembrane region" description="Helical" evidence="18">
    <location>
        <begin position="203"/>
        <end position="222"/>
    </location>
</feature>
<feature type="transmembrane region" description="Helical" evidence="18">
    <location>
        <begin position="12"/>
        <end position="37"/>
    </location>
</feature>
<keyword evidence="7" id="KW-0521">NADP</keyword>
<protein>
    <recommendedName>
        <fullName evidence="16">7-dehydrocholesterol reductase</fullName>
        <ecNumber evidence="16">1.3.1.21</ecNumber>
    </recommendedName>
    <alternativeName>
        <fullName evidence="17">Sterol Delta(7)-reductase</fullName>
    </alternativeName>
</protein>
<dbReference type="OrthoDB" id="5326588at2759"/>
<keyword evidence="6" id="KW-0152">Cholesterol biosynthesis</keyword>
<dbReference type="PANTHER" id="PTHR21257:SF38">
    <property type="entry name" value="7-DEHYDROCHOLESTEROL REDUCTASE"/>
    <property type="match status" value="1"/>
</dbReference>
<keyword evidence="12 18" id="KW-0443">Lipid metabolism</keyword>
<accession>A0A167HJH8</accession>
<evidence type="ECO:0000313" key="20">
    <source>
        <dbReference type="Proteomes" id="UP000076744"/>
    </source>
</evidence>
<dbReference type="Pfam" id="PF01222">
    <property type="entry name" value="ERG4_ERG24"/>
    <property type="match status" value="1"/>
</dbReference>
<dbReference type="Gene3D" id="1.20.120.1630">
    <property type="match status" value="1"/>
</dbReference>
<evidence type="ECO:0000256" key="3">
    <source>
        <dbReference type="ARBA" id="ARBA00022516"/>
    </source>
</evidence>
<feature type="transmembrane region" description="Helical" evidence="18">
    <location>
        <begin position="296"/>
        <end position="314"/>
    </location>
</feature>
<keyword evidence="8 18" id="KW-0752">Steroid biosynthesis</keyword>
<keyword evidence="5 18" id="KW-0812">Transmembrane</keyword>
<dbReference type="Proteomes" id="UP000076744">
    <property type="component" value="Unassembled WGS sequence"/>
</dbReference>
<keyword evidence="15 18" id="KW-0753">Steroid metabolism</keyword>
<feature type="transmembrane region" description="Helical" evidence="18">
    <location>
        <begin position="109"/>
        <end position="131"/>
    </location>
</feature>
<sequence>MYEPPTTGRAAVILNEATSFLLVTTSPLFCFFCLIAYSDFASSLYTAAAELLYRGPVTFFSSYLPRTSARALAGYATWILFQALLYRFLPGPVRLGPRTCGGRRLLYRLNGLAAWATTVAAAVLAAYGGYVDPAVIAKNWGELFVAASMYCALLVTVFYVKARAWPDSRGETLLTGQFWYDLFNGGELHPRTGRLFDWKHFNASRTGGILLWTLIDLSFASWQYELHDTVTSTMIAAVVFRAIVVVDFFWYEHWFLETLDGCHERFSFYSIYGFAAMMPLLWTLQTQYLARHPFELSRPALAIACLLFAAGFLLNHDANGQRTLARRRAGVLEIWGRPARCVRAQYATADGKLHHTILLCSGWWGVARHANYLGSALYTLGACTVCGTGRALPYMEAVLVLGTVLHRCWRDEAKCRVKYGKAWDEYCALVRWRMLPGIY</sequence>
<evidence type="ECO:0000256" key="12">
    <source>
        <dbReference type="ARBA" id="ARBA00023098"/>
    </source>
</evidence>
<evidence type="ECO:0000256" key="5">
    <source>
        <dbReference type="ARBA" id="ARBA00022692"/>
    </source>
</evidence>
<dbReference type="GO" id="GO:0005789">
    <property type="term" value="C:endoplasmic reticulum membrane"/>
    <property type="evidence" value="ECO:0007669"/>
    <property type="project" value="TreeGrafter"/>
</dbReference>
<proteinExistence type="inferred from homology"/>
<comment type="subcellular location">
    <subcellularLocation>
        <location evidence="1">Membrane</location>
        <topology evidence="1">Multi-pass membrane protein</topology>
    </subcellularLocation>
</comment>
<dbReference type="AlphaFoldDB" id="A0A167HJH8"/>
<dbReference type="InterPro" id="IPR001171">
    <property type="entry name" value="ERG24_DHCR-like"/>
</dbReference>
<dbReference type="GO" id="GO:0006695">
    <property type="term" value="P:cholesterol biosynthetic process"/>
    <property type="evidence" value="ECO:0007669"/>
    <property type="project" value="UniProtKB-KW"/>
</dbReference>
<reference evidence="19 20" key="1">
    <citation type="journal article" date="2016" name="Genome Biol. Evol.">
        <title>Divergent and convergent evolution of fungal pathogenicity.</title>
        <authorList>
            <person name="Shang Y."/>
            <person name="Xiao G."/>
            <person name="Zheng P."/>
            <person name="Cen K."/>
            <person name="Zhan S."/>
            <person name="Wang C."/>
        </authorList>
    </citation>
    <scope>NUCLEOTIDE SEQUENCE [LARGE SCALE GENOMIC DNA]</scope>
    <source>
        <strain evidence="19 20">ARSEF 2679</strain>
    </source>
</reference>
<feature type="transmembrane region" description="Helical" evidence="18">
    <location>
        <begin position="72"/>
        <end position="89"/>
    </location>
</feature>
<dbReference type="GO" id="GO:0047598">
    <property type="term" value="F:7-dehydrocholesterol reductase activity"/>
    <property type="evidence" value="ECO:0007669"/>
    <property type="project" value="UniProtKB-EC"/>
</dbReference>
<evidence type="ECO:0000256" key="7">
    <source>
        <dbReference type="ARBA" id="ARBA00022857"/>
    </source>
</evidence>
<evidence type="ECO:0000256" key="6">
    <source>
        <dbReference type="ARBA" id="ARBA00022778"/>
    </source>
</evidence>
<evidence type="ECO:0000256" key="1">
    <source>
        <dbReference type="ARBA" id="ARBA00004141"/>
    </source>
</evidence>
<keyword evidence="11 18" id="KW-0756">Sterol biosynthesis</keyword>
<feature type="transmembrane region" description="Helical" evidence="18">
    <location>
        <begin position="143"/>
        <end position="160"/>
    </location>
</feature>
<evidence type="ECO:0000256" key="4">
    <source>
        <dbReference type="ARBA" id="ARBA00022548"/>
    </source>
</evidence>
<evidence type="ECO:0000256" key="18">
    <source>
        <dbReference type="RuleBase" id="RU369120"/>
    </source>
</evidence>
<evidence type="ECO:0000256" key="8">
    <source>
        <dbReference type="ARBA" id="ARBA00022955"/>
    </source>
</evidence>
<evidence type="ECO:0000256" key="13">
    <source>
        <dbReference type="ARBA" id="ARBA00023136"/>
    </source>
</evidence>
<dbReference type="PANTHER" id="PTHR21257">
    <property type="entry name" value="DELTA(14)-STEROL REDUCTASE"/>
    <property type="match status" value="1"/>
</dbReference>
<dbReference type="GO" id="GO:0016132">
    <property type="term" value="P:brassinosteroid biosynthetic process"/>
    <property type="evidence" value="ECO:0007669"/>
    <property type="project" value="TreeGrafter"/>
</dbReference>
<keyword evidence="14 18" id="KW-1207">Sterol metabolism</keyword>
<dbReference type="EC" id="1.3.1.21" evidence="16"/>
<name>A0A167HJH8_CORFA</name>
<dbReference type="STRING" id="1081104.A0A167HJH8"/>
<evidence type="ECO:0000256" key="14">
    <source>
        <dbReference type="ARBA" id="ARBA00023166"/>
    </source>
</evidence>
<dbReference type="RefSeq" id="XP_018699726.1">
    <property type="nucleotide sequence ID" value="XM_018853119.1"/>
</dbReference>